<dbReference type="HOGENOM" id="CLU_221285_0_0_1"/>
<dbReference type="EnsemblPlants" id="ORUFI04G10100.1">
    <property type="protein sequence ID" value="ORUFI04G10100.1"/>
    <property type="gene ID" value="ORUFI04G10100"/>
</dbReference>
<evidence type="ECO:0000313" key="2">
    <source>
        <dbReference type="Proteomes" id="UP000008022"/>
    </source>
</evidence>
<reference evidence="2" key="1">
    <citation type="submission" date="2013-06" db="EMBL/GenBank/DDBJ databases">
        <authorList>
            <person name="Zhao Q."/>
        </authorList>
    </citation>
    <scope>NUCLEOTIDE SEQUENCE</scope>
    <source>
        <strain evidence="2">cv. W1943</strain>
    </source>
</reference>
<accession>A0A0E0P7T8</accession>
<reference evidence="1" key="2">
    <citation type="submission" date="2015-06" db="UniProtKB">
        <authorList>
            <consortium name="EnsemblPlants"/>
        </authorList>
    </citation>
    <scope>IDENTIFICATION</scope>
</reference>
<keyword evidence="2" id="KW-1185">Reference proteome</keyword>
<name>A0A0E0P7T8_ORYRU</name>
<evidence type="ECO:0000313" key="1">
    <source>
        <dbReference type="EnsemblPlants" id="ORUFI04G10100.1"/>
    </source>
</evidence>
<organism evidence="1 2">
    <name type="scientific">Oryza rufipogon</name>
    <name type="common">Brownbeard rice</name>
    <name type="synonym">Asian wild rice</name>
    <dbReference type="NCBI Taxonomy" id="4529"/>
    <lineage>
        <taxon>Eukaryota</taxon>
        <taxon>Viridiplantae</taxon>
        <taxon>Streptophyta</taxon>
        <taxon>Embryophyta</taxon>
        <taxon>Tracheophyta</taxon>
        <taxon>Spermatophyta</taxon>
        <taxon>Magnoliopsida</taxon>
        <taxon>Liliopsida</taxon>
        <taxon>Poales</taxon>
        <taxon>Poaceae</taxon>
        <taxon>BOP clade</taxon>
        <taxon>Oryzoideae</taxon>
        <taxon>Oryzeae</taxon>
        <taxon>Oryzinae</taxon>
        <taxon>Oryza</taxon>
    </lineage>
</organism>
<dbReference type="Gramene" id="ORUFI04G10100.1">
    <property type="protein sequence ID" value="ORUFI04G10100.1"/>
    <property type="gene ID" value="ORUFI04G10100"/>
</dbReference>
<protein>
    <submittedName>
        <fullName evidence="1">Uncharacterized protein</fullName>
    </submittedName>
</protein>
<dbReference type="AlphaFoldDB" id="A0A0E0P7T8"/>
<proteinExistence type="predicted"/>
<dbReference type="Proteomes" id="UP000008022">
    <property type="component" value="Unassembled WGS sequence"/>
</dbReference>
<sequence>MLVTAMPSSAVHLLEDIGIGVPVKLPIKGIL</sequence>